<sequence length="97" mass="11029">MFRNGIMQIMSHTLDPLTEGDVSEDRSRNGELTSPESVRRKISSSNRTNGGNFERMPLRGENGNGHDKSHDENQCLYERRSTKAEIEQIVSCYLLSI</sequence>
<dbReference type="AlphaFoldDB" id="A0A914Y4F6"/>
<evidence type="ECO:0000256" key="1">
    <source>
        <dbReference type="SAM" id="MobiDB-lite"/>
    </source>
</evidence>
<evidence type="ECO:0000313" key="2">
    <source>
        <dbReference type="Proteomes" id="UP000887577"/>
    </source>
</evidence>
<dbReference type="WBParaSite" id="PSU_v2.g12618.t1">
    <property type="protein sequence ID" value="PSU_v2.g12618.t1"/>
    <property type="gene ID" value="PSU_v2.g12618"/>
</dbReference>
<keyword evidence="2" id="KW-1185">Reference proteome</keyword>
<organism evidence="2 3">
    <name type="scientific">Panagrolaimus superbus</name>
    <dbReference type="NCBI Taxonomy" id="310955"/>
    <lineage>
        <taxon>Eukaryota</taxon>
        <taxon>Metazoa</taxon>
        <taxon>Ecdysozoa</taxon>
        <taxon>Nematoda</taxon>
        <taxon>Chromadorea</taxon>
        <taxon>Rhabditida</taxon>
        <taxon>Tylenchina</taxon>
        <taxon>Panagrolaimomorpha</taxon>
        <taxon>Panagrolaimoidea</taxon>
        <taxon>Panagrolaimidae</taxon>
        <taxon>Panagrolaimus</taxon>
    </lineage>
</organism>
<name>A0A914Y4F6_9BILA</name>
<evidence type="ECO:0000313" key="3">
    <source>
        <dbReference type="WBParaSite" id="PSU_v2.g12618.t1"/>
    </source>
</evidence>
<protein>
    <submittedName>
        <fullName evidence="3">Uncharacterized protein</fullName>
    </submittedName>
</protein>
<proteinExistence type="predicted"/>
<dbReference type="Proteomes" id="UP000887577">
    <property type="component" value="Unplaced"/>
</dbReference>
<accession>A0A914Y4F6</accession>
<reference evidence="3" key="1">
    <citation type="submission" date="2022-11" db="UniProtKB">
        <authorList>
            <consortium name="WormBaseParasite"/>
        </authorList>
    </citation>
    <scope>IDENTIFICATION</scope>
</reference>
<feature type="region of interest" description="Disordered" evidence="1">
    <location>
        <begin position="1"/>
        <end position="71"/>
    </location>
</feature>